<organism evidence="1 2">
    <name type="scientific">Pluteus cervinus</name>
    <dbReference type="NCBI Taxonomy" id="181527"/>
    <lineage>
        <taxon>Eukaryota</taxon>
        <taxon>Fungi</taxon>
        <taxon>Dikarya</taxon>
        <taxon>Basidiomycota</taxon>
        <taxon>Agaricomycotina</taxon>
        <taxon>Agaricomycetes</taxon>
        <taxon>Agaricomycetidae</taxon>
        <taxon>Agaricales</taxon>
        <taxon>Pluteineae</taxon>
        <taxon>Pluteaceae</taxon>
        <taxon>Pluteus</taxon>
    </lineage>
</organism>
<protein>
    <submittedName>
        <fullName evidence="1">Uncharacterized protein</fullName>
    </submittedName>
</protein>
<gene>
    <name evidence="1" type="ORF">BDN72DRAFT_832240</name>
</gene>
<keyword evidence="2" id="KW-1185">Reference proteome</keyword>
<dbReference type="EMBL" id="ML208263">
    <property type="protein sequence ID" value="TFK75375.1"/>
    <property type="molecule type" value="Genomic_DNA"/>
</dbReference>
<accession>A0ACD3BC01</accession>
<evidence type="ECO:0000313" key="1">
    <source>
        <dbReference type="EMBL" id="TFK75375.1"/>
    </source>
</evidence>
<reference evidence="1 2" key="1">
    <citation type="journal article" date="2019" name="Nat. Ecol. Evol.">
        <title>Megaphylogeny resolves global patterns of mushroom evolution.</title>
        <authorList>
            <person name="Varga T."/>
            <person name="Krizsan K."/>
            <person name="Foldi C."/>
            <person name="Dima B."/>
            <person name="Sanchez-Garcia M."/>
            <person name="Sanchez-Ramirez S."/>
            <person name="Szollosi G.J."/>
            <person name="Szarkandi J.G."/>
            <person name="Papp V."/>
            <person name="Albert L."/>
            <person name="Andreopoulos W."/>
            <person name="Angelini C."/>
            <person name="Antonin V."/>
            <person name="Barry K.W."/>
            <person name="Bougher N.L."/>
            <person name="Buchanan P."/>
            <person name="Buyck B."/>
            <person name="Bense V."/>
            <person name="Catcheside P."/>
            <person name="Chovatia M."/>
            <person name="Cooper J."/>
            <person name="Damon W."/>
            <person name="Desjardin D."/>
            <person name="Finy P."/>
            <person name="Geml J."/>
            <person name="Haridas S."/>
            <person name="Hughes K."/>
            <person name="Justo A."/>
            <person name="Karasinski D."/>
            <person name="Kautmanova I."/>
            <person name="Kiss B."/>
            <person name="Kocsube S."/>
            <person name="Kotiranta H."/>
            <person name="LaButti K.M."/>
            <person name="Lechner B.E."/>
            <person name="Liimatainen K."/>
            <person name="Lipzen A."/>
            <person name="Lukacs Z."/>
            <person name="Mihaltcheva S."/>
            <person name="Morgado L.N."/>
            <person name="Niskanen T."/>
            <person name="Noordeloos M.E."/>
            <person name="Ohm R.A."/>
            <person name="Ortiz-Santana B."/>
            <person name="Ovrebo C."/>
            <person name="Racz N."/>
            <person name="Riley R."/>
            <person name="Savchenko A."/>
            <person name="Shiryaev A."/>
            <person name="Soop K."/>
            <person name="Spirin V."/>
            <person name="Szebenyi C."/>
            <person name="Tomsovsky M."/>
            <person name="Tulloss R.E."/>
            <person name="Uehling J."/>
            <person name="Grigoriev I.V."/>
            <person name="Vagvolgyi C."/>
            <person name="Papp T."/>
            <person name="Martin F.M."/>
            <person name="Miettinen O."/>
            <person name="Hibbett D.S."/>
            <person name="Nagy L.G."/>
        </authorList>
    </citation>
    <scope>NUCLEOTIDE SEQUENCE [LARGE SCALE GENOMIC DNA]</scope>
    <source>
        <strain evidence="1 2">NL-1719</strain>
    </source>
</reference>
<name>A0ACD3BC01_9AGAR</name>
<dbReference type="Proteomes" id="UP000308600">
    <property type="component" value="Unassembled WGS sequence"/>
</dbReference>
<evidence type="ECO:0000313" key="2">
    <source>
        <dbReference type="Proteomes" id="UP000308600"/>
    </source>
</evidence>
<proteinExistence type="predicted"/>
<sequence length="3268" mass="365404">MVFNNLVLAACICVFIALISYFFYWNRIIAFLLSRILRLLFWNQEASSIWIDLGAIHFSLLAGRILLKDVVYHSSNQSFRIVKVQIQWRYWIRRPTSEDEIGNNPAMDDDKFLSRALSCRVQLTFEGFEWFMYNRTASYEHILSQLEALAQSRPTSRSTARRASLPKRSEAASRPAFLARTLGSHSVFVPRFILNSLAWIRSQLPSLDPKDLLPLGLEIVKGAIICGNATTENLLVSEFQRAEGTYGIVPSRSPHDLYKQVLALRVKSASIRLVENDQYVRDHDMAGFGELFHSFIKEHHPFTRDPPLSFSSFTKVWRQLKLYAAAEKHAKRFRKSKKTKQPVEEESHVGDDFTHVEYAIERKILEAPVLELSYYADVVGLVPSTPDVATGMKLDSLDIGNGSMPPEWGVDLVIRGGFIRYGPWADRQRSDLQKAFFPSTFQDITPTPRLVPGERRVWTSMRVFVELRDETVLQIPFREPSKNWQWDGQTELPKPRPRKRESAWIHLKAGDRSSINYIMPMVAGPKGYEANLEVHLDDIAVTSSLNDIRLVVAESCRVRCDLPAPLRWNAERKWDIAVYLRQPTLYLLRDHINMFTDLGKDWTTGPPTDFQRFIPMIYGFHLELHHYVLYLYTNDHNIIDKPLIKEDNAFIVGRGPLFKSDVTIFSNKFRPESTTIPFHVEIPDPSLSLSLPRWNTHALHAPADGNTLGKLGTLRINGSYQYFAEVREEYVEQLKLDFTANRLAFKALGWSIRYFMVFKDNYFGSFTHFSTLYEYLDNKRHNRPPGDPIIAKYRVGKANPMQVEMTVCVFHAEVVLPAGLPGFERASQTDTLDTTTIGSCLVLVIPEFQLQFRMHDYFMEMSLNIGTITGVLDNEYPEKLRLPDERRKIDEVLYIGSLDITAHRLFGPQPRTATYLCIWEIHIGQLKSSLSASEGFLLGAVGDAFGLNFADVPNAPAAEYTPPLDPDITFLKFSLDRVDLVWRAGFAAAVLSLPDGLKLTTNDLGGSFFKKILSVQLPAAFLKVLLTASSEQKPWLEAAEVSGDLYMDLYSSPGGWREHLETQLAFVSEQDHLTDRSLTMISALQRSGDVRGSHRSGLFLPQPVLADAGPRRTRGTVVKGANSHLAVLYDPATSRASESEGEEGISEADRDARLAKTRASTPLPAPKLNEDDQNMSSGDESDNEDFTDAESTDSDWSDDPDIPSSSRPPPGSKSLLNFYTHYSSHYAAQDLGRPCYWNGSPFVLTRSRDPTHQRPEMQDARSSPFKDPLPRESPNCTVTYRVCGRQPFVVRLTPLILPAVAYFDQDLDQYVPSPELLVDWIMARFLSGFPPKKETAPSSVFLDLRLPSVSMTILQHIAMNDAGEPVFSPQTARLQSPSLLDMVSHFTLNLEHVTVSTLLGPATFVNGSLAGLSFAFCTSSAGRTITPNNFPHTETKIDVNLSHIHMVRQKSSLTFSWEGLAIKVGHQSINFALTACLAVGRTSKQLTKLVRRRKSQNTAKIKSTIYGILKASEGKDIIDPLSTIQPSYLIQGGTPRNLRMDSNFRLIYHLRNCLWHVSSASLPQWCETVSADSNTLETLLLAHLERLDMDADTVANFFMFLALGGSGQPMEVPKSLSSLKAVVIQLGSTSYTVLDPLGRSSSSLLFKDVQAAFRIREMDTIHFSAPIAGLSQVSLRESQAIRTRQIFVSLIVGDVQIAIFPHLMRFVEYVLRVRRHYLYTWGRKLPRHEANVSKAPSTPLLSVAFTGVVRQFKVQAVAKNLAFEFGATTLQIISSALFQSSLSRADQSINTSFLCDTVFVRARSPPHPQQPNDQDILASLDFSGTKINCVGRQDAIGLGKPSICVTFTLQAIRFQVPRSALRLYHFIEEWRVDFLAEIGTSLQALLNEFQQVPTKPTSPTSTQASVRHPMVQVQGEIGRFGISLQIMHGTWLTWEVNNATVFLDTSKSNGFEAGQVMGLHLSTQIIMVANRASSADAVPNTRVKLVLPAISMTGRYDGLILHGLIMVQPIELKVKPSHWDTLLVVQQKFGQDFNDLLALVRETRARHSMPAGHGPTRIQRPFRCGISFKIQGFRVGLEGITSTVYLECQDIGGGFQNVINQKWHLAMSDLALSLEPRSTKSIHRELKQSNNRSAFVRINVKLSTNGAEDESFSGNTLDLSFTSIHAVMQASSIGEVGDFVDHLQAEVLQRKEQRAAELAAFKEKTQNILRTFEVRVKDIQADEDNSWLDDYTVNVSIQNVGVAFPLTLDKELGVLGATRADTDSVRAFLFSIKSIGFSSQRGESGQAVMKDFAFQFVPQFNQSNPSDFSGSQHPRRNRLIYPQMKAQLRSKRSAATRNIWAVADVSGFVLDLDSSIPDYVFSLIDVYRQGKARMERLSAYVPRTPSSADATIIPNSPLLEKRDVPRITSNIFASLTFASGKVCIHSSSMTHLPRTRTVSHAGEEEHFSDLGAEVFNLPVVSVWAEYRGAVRRPSQEAISTLIFKNTVHSSQNMLKPNLLPFLTELVTHIETRLRKISLRAELSSSLMIPEPEITLSPIEDVSQDSSASMQISFSLRIDQSKLELSCQPDVNVVAGVHWESGGFIVNISPGARRVTFTGSVGGLTVGLKHGFLSEHCVKLDARNLAFSVNFSKLDDGDSASSLSVVLDTEFHGDVRFSRLQDILCFKAVWLDRIPLFTQGALPSKATTKLSQAPPPTQAPQQALSTVVLFRIRKIVMDVDLGRSISTVNVQLDDAIMRTSLTEIMHDLSVFVGKVAITASGNIAGHAVVPNCMFATTRRTNNDPLLDPEGKGRMLVLRMTSGPLVVTLESEQQMLLHYHADPLEVEVVDDWSQFGVLATGTSPLVKLAFTVTSPKIVAVVTVGTIPRLMLYAAKFKTNLDAQREGASRESKTFRVTRTPKPDNPLSAVAEAMLQSARSRFKEAETTLSHAIEQHMTLRLQSLHLVLFPRKMDDVEMAQFVGRDVQAMLIRTLQGLHTPATREIQLAFSSMMISKATQLSHPPRVLGATVDIDEWLRAVTQHASVATIAGLPSMTMHMVSEVTSQEESNLLQYDFQSKFIRKAEERDKEDIYITLNVSLYSWLTILRKTLTREMDQIKASTAQRPARKKLPEPLNLNQAHPISPPELTGPPFLPPPISSRYATAEFSPSSPLPTPGPMSPSPAVPFPALKDLQEGSANDVPVEKGKTEYRHRSRQIERLTMRQLGEATPDVMHPFFMKKAGFNLEDSLPQYVHEYATLPLEEIMEVLLTLYNRQLLSGKPQPLRRVPSNL</sequence>